<feature type="region of interest" description="Disordered" evidence="1">
    <location>
        <begin position="262"/>
        <end position="281"/>
    </location>
</feature>
<keyword evidence="2" id="KW-1133">Transmembrane helix</keyword>
<name>A0A1G7U9F9_9PSEU</name>
<sequence>MGATATLSASDLSVVPGGDITCQVVVRNAGELVDQFTVDVVGDAAPWSHAEPPVVNLNPGESAPVLIRFAPPRESYVHAGAVPFGVRVISREDPHGSVVEEGVVTVGAFTDVAAELVPAKAEGSRSAKFEVAVDNVGNAPAMLRLRAVDPEDDLDLRLDRTEVVLPPGSTTFVRLRARPRKTFLRGEPQRHPFQVEVAPEYGEPLLAQGTMVQRQLLPKWLLPLLAALLLLAAALAALWFTVLAPAVKSAAREAMQQEAKQIQEKADEAASAAGAAKSESQQAAANAGQALEALGLTPGDTSATPTLPKPAGAEGDPFTFRIDSTSAIVANAATFTEVTFTPPDDKKTLFVKDIFFENAKGDTGTAQLVRDADGTRSVIRVIGLGNFRDRDEHFQEPLRIQPGEKIVFRVSCQNPQPKGACTPSVVLNGRAQ</sequence>
<gene>
    <name evidence="3" type="ORF">SAMN05216553_10879</name>
</gene>
<evidence type="ECO:0000313" key="3">
    <source>
        <dbReference type="EMBL" id="SDG44028.1"/>
    </source>
</evidence>
<keyword evidence="2" id="KW-0472">Membrane</keyword>
<keyword evidence="4" id="KW-1185">Reference proteome</keyword>
<evidence type="ECO:0000256" key="2">
    <source>
        <dbReference type="SAM" id="Phobius"/>
    </source>
</evidence>
<feature type="transmembrane region" description="Helical" evidence="2">
    <location>
        <begin position="220"/>
        <end position="247"/>
    </location>
</feature>
<proteinExistence type="predicted"/>
<dbReference type="AlphaFoldDB" id="A0A1G7U9F9"/>
<dbReference type="RefSeq" id="WP_090051297.1">
    <property type="nucleotide sequence ID" value="NZ_FNCC01000008.1"/>
</dbReference>
<feature type="compositionally biased region" description="Low complexity" evidence="1">
    <location>
        <begin position="269"/>
        <end position="281"/>
    </location>
</feature>
<feature type="region of interest" description="Disordered" evidence="1">
    <location>
        <begin position="295"/>
        <end position="316"/>
    </location>
</feature>
<dbReference type="Proteomes" id="UP000199623">
    <property type="component" value="Unassembled WGS sequence"/>
</dbReference>
<protein>
    <recommendedName>
        <fullName evidence="5">Hydrolytic protein</fullName>
    </recommendedName>
</protein>
<dbReference type="STRING" id="200378.SAMN05216553_10879"/>
<dbReference type="OrthoDB" id="3444343at2"/>
<accession>A0A1G7U9F9</accession>
<dbReference type="EMBL" id="FNCC01000008">
    <property type="protein sequence ID" value="SDG44028.1"/>
    <property type="molecule type" value="Genomic_DNA"/>
</dbReference>
<evidence type="ECO:0000313" key="4">
    <source>
        <dbReference type="Proteomes" id="UP000199623"/>
    </source>
</evidence>
<organism evidence="3 4">
    <name type="scientific">Lentzea fradiae</name>
    <dbReference type="NCBI Taxonomy" id="200378"/>
    <lineage>
        <taxon>Bacteria</taxon>
        <taxon>Bacillati</taxon>
        <taxon>Actinomycetota</taxon>
        <taxon>Actinomycetes</taxon>
        <taxon>Pseudonocardiales</taxon>
        <taxon>Pseudonocardiaceae</taxon>
        <taxon>Lentzea</taxon>
    </lineage>
</organism>
<evidence type="ECO:0008006" key="5">
    <source>
        <dbReference type="Google" id="ProtNLM"/>
    </source>
</evidence>
<reference evidence="4" key="1">
    <citation type="submission" date="2016-10" db="EMBL/GenBank/DDBJ databases">
        <authorList>
            <person name="Varghese N."/>
            <person name="Submissions S."/>
        </authorList>
    </citation>
    <scope>NUCLEOTIDE SEQUENCE [LARGE SCALE GENOMIC DNA]</scope>
    <source>
        <strain evidence="4">CGMCC 4.3506</strain>
    </source>
</reference>
<evidence type="ECO:0000256" key="1">
    <source>
        <dbReference type="SAM" id="MobiDB-lite"/>
    </source>
</evidence>
<keyword evidence="2" id="KW-0812">Transmembrane</keyword>